<accession>A0A428JLR2</accession>
<organism evidence="2 3">
    <name type="scientific">Hymenobacter metallilatus</name>
    <dbReference type="NCBI Taxonomy" id="2493666"/>
    <lineage>
        <taxon>Bacteria</taxon>
        <taxon>Pseudomonadati</taxon>
        <taxon>Bacteroidota</taxon>
        <taxon>Cytophagia</taxon>
        <taxon>Cytophagales</taxon>
        <taxon>Hymenobacteraceae</taxon>
        <taxon>Hymenobacter</taxon>
    </lineage>
</organism>
<proteinExistence type="predicted"/>
<feature type="transmembrane region" description="Helical" evidence="1">
    <location>
        <begin position="30"/>
        <end position="52"/>
    </location>
</feature>
<keyword evidence="3" id="KW-1185">Reference proteome</keyword>
<sequence length="82" mass="9298">MQRHSHPRLYALEQATVGRQRKKQIARGRLQLLILVGLAGLCWLVFGCVAYGPRANRKPTGLGIRDVEQPAPRYSPYTWQAL</sequence>
<evidence type="ECO:0000313" key="3">
    <source>
        <dbReference type="Proteomes" id="UP000280066"/>
    </source>
</evidence>
<protein>
    <submittedName>
        <fullName evidence="2">Uncharacterized protein</fullName>
    </submittedName>
</protein>
<dbReference type="AlphaFoldDB" id="A0A428JLR2"/>
<reference evidence="2 3" key="1">
    <citation type="submission" date="2018-12" db="EMBL/GenBank/DDBJ databases">
        <authorList>
            <person name="Feng G."/>
            <person name="Zhu H."/>
        </authorList>
    </citation>
    <scope>NUCLEOTIDE SEQUENCE [LARGE SCALE GENOMIC DNA]</scope>
    <source>
        <strain evidence="2 3">9PBR-2</strain>
    </source>
</reference>
<gene>
    <name evidence="2" type="ORF">EI290_09505</name>
</gene>
<dbReference type="EMBL" id="RWIS01000005">
    <property type="protein sequence ID" value="RSK33931.1"/>
    <property type="molecule type" value="Genomic_DNA"/>
</dbReference>
<keyword evidence="1" id="KW-0812">Transmembrane</keyword>
<dbReference type="RefSeq" id="WP_125429069.1">
    <property type="nucleotide sequence ID" value="NZ_RWIS01000005.1"/>
</dbReference>
<evidence type="ECO:0000256" key="1">
    <source>
        <dbReference type="SAM" id="Phobius"/>
    </source>
</evidence>
<dbReference type="Proteomes" id="UP000280066">
    <property type="component" value="Unassembled WGS sequence"/>
</dbReference>
<keyword evidence="1" id="KW-1133">Transmembrane helix</keyword>
<name>A0A428JLR2_9BACT</name>
<evidence type="ECO:0000313" key="2">
    <source>
        <dbReference type="EMBL" id="RSK33931.1"/>
    </source>
</evidence>
<keyword evidence="1" id="KW-0472">Membrane</keyword>
<comment type="caution">
    <text evidence="2">The sequence shown here is derived from an EMBL/GenBank/DDBJ whole genome shotgun (WGS) entry which is preliminary data.</text>
</comment>